<dbReference type="EMBL" id="CM042011">
    <property type="protein sequence ID" value="KAI3767890.1"/>
    <property type="molecule type" value="Genomic_DNA"/>
</dbReference>
<reference evidence="1 2" key="2">
    <citation type="journal article" date="2022" name="Mol. Ecol. Resour.">
        <title>The genomes of chicory, endive, great burdock and yacon provide insights into Asteraceae paleo-polyploidization history and plant inulin production.</title>
        <authorList>
            <person name="Fan W."/>
            <person name="Wang S."/>
            <person name="Wang H."/>
            <person name="Wang A."/>
            <person name="Jiang F."/>
            <person name="Liu H."/>
            <person name="Zhao H."/>
            <person name="Xu D."/>
            <person name="Zhang Y."/>
        </authorList>
    </citation>
    <scope>NUCLEOTIDE SEQUENCE [LARGE SCALE GENOMIC DNA]</scope>
    <source>
        <strain evidence="2">cv. Punajuju</strain>
        <tissue evidence="1">Leaves</tissue>
    </source>
</reference>
<gene>
    <name evidence="1" type="ORF">L2E82_18319</name>
</gene>
<protein>
    <submittedName>
        <fullName evidence="1">Uncharacterized protein</fullName>
    </submittedName>
</protein>
<dbReference type="Proteomes" id="UP001055811">
    <property type="component" value="Linkage Group LG03"/>
</dbReference>
<sequence>MVRRSFHRSKRKTRRIKDAECLRGCLLIGQSKVYKQDLRHTSQGLCFTFGMRDCSQFICPAYRRGKTNQLMAEQIGGQVRNKKNLNFGSGGETIDADEGIKKVDSRAGAVAGDGDVWGGLFSVDYFKNINSDLSATGSGSYGGETFDGLLADEDLQFSDYLNNIIYNSTGNEVAGTAPRRLRLQLGCSVGDCSDGLGTNEDSENRDFGRDTNRLDYFSVAAFDVYGDDHLNGVGSYGGGGGTRDRDVVVDPTPVQERGIPTAVAGGGIKIRRVPIGISANNGSDGGEAVVQTLEREMGSSGDGGGRCRVVAGTRRNQERASAIAGTGGGDISREVPVGILANIGSDGGEPIVQRLKQEGVRVPVQVVVGAAAMMMVMLTVMVVLVSVMVNMEVRR</sequence>
<evidence type="ECO:0000313" key="2">
    <source>
        <dbReference type="Proteomes" id="UP001055811"/>
    </source>
</evidence>
<name>A0ACB9FAB8_CICIN</name>
<organism evidence="1 2">
    <name type="scientific">Cichorium intybus</name>
    <name type="common">Chicory</name>
    <dbReference type="NCBI Taxonomy" id="13427"/>
    <lineage>
        <taxon>Eukaryota</taxon>
        <taxon>Viridiplantae</taxon>
        <taxon>Streptophyta</taxon>
        <taxon>Embryophyta</taxon>
        <taxon>Tracheophyta</taxon>
        <taxon>Spermatophyta</taxon>
        <taxon>Magnoliopsida</taxon>
        <taxon>eudicotyledons</taxon>
        <taxon>Gunneridae</taxon>
        <taxon>Pentapetalae</taxon>
        <taxon>asterids</taxon>
        <taxon>campanulids</taxon>
        <taxon>Asterales</taxon>
        <taxon>Asteraceae</taxon>
        <taxon>Cichorioideae</taxon>
        <taxon>Cichorieae</taxon>
        <taxon>Cichoriinae</taxon>
        <taxon>Cichorium</taxon>
    </lineage>
</organism>
<comment type="caution">
    <text evidence="1">The sequence shown here is derived from an EMBL/GenBank/DDBJ whole genome shotgun (WGS) entry which is preliminary data.</text>
</comment>
<reference evidence="2" key="1">
    <citation type="journal article" date="2022" name="Mol. Ecol. Resour.">
        <title>The genomes of chicory, endive, great burdock and yacon provide insights into Asteraceae palaeo-polyploidization history and plant inulin production.</title>
        <authorList>
            <person name="Fan W."/>
            <person name="Wang S."/>
            <person name="Wang H."/>
            <person name="Wang A."/>
            <person name="Jiang F."/>
            <person name="Liu H."/>
            <person name="Zhao H."/>
            <person name="Xu D."/>
            <person name="Zhang Y."/>
        </authorList>
    </citation>
    <scope>NUCLEOTIDE SEQUENCE [LARGE SCALE GENOMIC DNA]</scope>
    <source>
        <strain evidence="2">cv. Punajuju</strain>
    </source>
</reference>
<evidence type="ECO:0000313" key="1">
    <source>
        <dbReference type="EMBL" id="KAI3767890.1"/>
    </source>
</evidence>
<keyword evidence="2" id="KW-1185">Reference proteome</keyword>
<proteinExistence type="predicted"/>
<accession>A0ACB9FAB8</accession>